<keyword evidence="2" id="KW-1003">Cell membrane</keyword>
<feature type="domain" description="ABC3 transporter permease C-terminal" evidence="8">
    <location>
        <begin position="276"/>
        <end position="381"/>
    </location>
</feature>
<feature type="transmembrane region" description="Helical" evidence="7">
    <location>
        <begin position="759"/>
        <end position="782"/>
    </location>
</feature>
<dbReference type="GO" id="GO:0005886">
    <property type="term" value="C:plasma membrane"/>
    <property type="evidence" value="ECO:0007669"/>
    <property type="project" value="UniProtKB-SubCell"/>
</dbReference>
<keyword evidence="3 7" id="KW-0812">Transmembrane</keyword>
<evidence type="ECO:0000256" key="3">
    <source>
        <dbReference type="ARBA" id="ARBA00022692"/>
    </source>
</evidence>
<dbReference type="InterPro" id="IPR050250">
    <property type="entry name" value="Macrolide_Exporter_MacB"/>
</dbReference>
<gene>
    <name evidence="9" type="ORF">H9753_07920</name>
</gene>
<feature type="domain" description="ABC3 transporter permease C-terminal" evidence="8">
    <location>
        <begin position="715"/>
        <end position="823"/>
    </location>
</feature>
<dbReference type="GO" id="GO:0022857">
    <property type="term" value="F:transmembrane transporter activity"/>
    <property type="evidence" value="ECO:0007669"/>
    <property type="project" value="TreeGrafter"/>
</dbReference>
<comment type="caution">
    <text evidence="9">The sequence shown here is derived from an EMBL/GenBank/DDBJ whole genome shotgun (WGS) entry which is preliminary data.</text>
</comment>
<feature type="transmembrane region" description="Helical" evidence="7">
    <location>
        <begin position="27"/>
        <end position="50"/>
    </location>
</feature>
<accession>A0A9D2PPN6</accession>
<feature type="transmembrane region" description="Helical" evidence="7">
    <location>
        <begin position="436"/>
        <end position="454"/>
    </location>
</feature>
<reference evidence="9" key="2">
    <citation type="submission" date="2021-04" db="EMBL/GenBank/DDBJ databases">
        <authorList>
            <person name="Gilroy R."/>
        </authorList>
    </citation>
    <scope>NUCLEOTIDE SEQUENCE</scope>
    <source>
        <strain evidence="9">ChiBcec2-3848</strain>
    </source>
</reference>
<evidence type="ECO:0000256" key="7">
    <source>
        <dbReference type="SAM" id="Phobius"/>
    </source>
</evidence>
<dbReference type="PANTHER" id="PTHR30572">
    <property type="entry name" value="MEMBRANE COMPONENT OF TRANSPORTER-RELATED"/>
    <property type="match status" value="1"/>
</dbReference>
<protein>
    <submittedName>
        <fullName evidence="9">ABC transporter permease</fullName>
    </submittedName>
</protein>
<keyword evidence="4 7" id="KW-1133">Transmembrane helix</keyword>
<evidence type="ECO:0000256" key="2">
    <source>
        <dbReference type="ARBA" id="ARBA00022475"/>
    </source>
</evidence>
<dbReference type="Proteomes" id="UP000823886">
    <property type="component" value="Unassembled WGS sequence"/>
</dbReference>
<name>A0A9D2PPN6_9FIRM</name>
<dbReference type="EMBL" id="DWVZ01000106">
    <property type="protein sequence ID" value="HJC63527.1"/>
    <property type="molecule type" value="Genomic_DNA"/>
</dbReference>
<feature type="transmembrane region" description="Helical" evidence="7">
    <location>
        <begin position="269"/>
        <end position="291"/>
    </location>
</feature>
<organism evidence="9 10">
    <name type="scientific">Candidatus Blautia merdavium</name>
    <dbReference type="NCBI Taxonomy" id="2838494"/>
    <lineage>
        <taxon>Bacteria</taxon>
        <taxon>Bacillati</taxon>
        <taxon>Bacillota</taxon>
        <taxon>Clostridia</taxon>
        <taxon>Lachnospirales</taxon>
        <taxon>Lachnospiraceae</taxon>
        <taxon>Blautia</taxon>
    </lineage>
</organism>
<keyword evidence="5 7" id="KW-0472">Membrane</keyword>
<evidence type="ECO:0000256" key="4">
    <source>
        <dbReference type="ARBA" id="ARBA00022989"/>
    </source>
</evidence>
<feature type="transmembrane region" description="Helical" evidence="7">
    <location>
        <begin position="365"/>
        <end position="383"/>
    </location>
</feature>
<feature type="transmembrane region" description="Helical" evidence="7">
    <location>
        <begin position="802"/>
        <end position="824"/>
    </location>
</feature>
<evidence type="ECO:0000313" key="10">
    <source>
        <dbReference type="Proteomes" id="UP000823886"/>
    </source>
</evidence>
<feature type="transmembrane region" description="Helical" evidence="7">
    <location>
        <begin position="712"/>
        <end position="738"/>
    </location>
</feature>
<evidence type="ECO:0000256" key="1">
    <source>
        <dbReference type="ARBA" id="ARBA00004651"/>
    </source>
</evidence>
<proteinExistence type="inferred from homology"/>
<feature type="transmembrane region" description="Helical" evidence="7">
    <location>
        <begin position="323"/>
        <end position="345"/>
    </location>
</feature>
<dbReference type="InterPro" id="IPR003838">
    <property type="entry name" value="ABC3_permease_C"/>
</dbReference>
<evidence type="ECO:0000259" key="8">
    <source>
        <dbReference type="Pfam" id="PF02687"/>
    </source>
</evidence>
<dbReference type="AlphaFoldDB" id="A0A9D2PPN6"/>
<comment type="similarity">
    <text evidence="6">Belongs to the ABC-4 integral membrane protein family.</text>
</comment>
<evidence type="ECO:0000256" key="6">
    <source>
        <dbReference type="ARBA" id="ARBA00038076"/>
    </source>
</evidence>
<sequence>MLLRNNNKKFIKTLSNNCLKTNKGRNLIAVLAILLTTVMFMALITIAAGVEINTREDRMRQAGSRLMISVKYISEEEADALKENPAFTIAGKERFINPALNEEWKDMSVFIGWSEDQVAENMFMNLEQGQYPQEEDQVACDSQVLKLLGVPCEIGSTFTLKYQDGNGVQEKEMTLCGFWEGMEYEQTATLLVSRAFVDQVYATLGQEESLHTFNVRGSFASEENIEETLDQAVEELGYNPEAERGEKGFVIHNINPVYESTSTLGTGTLLSLGAGVLLILFAGYLIIYNIFKISVEKDIRLYGQLKTIGTSPMQIRYLISRQGMVLSAVGIPLGLILGLLLGNLLLPSVMETTSYGAFGFLLPPVWTWAAAAVFALVTVRISCSRPGRAAGRISPVEAMKYHGEQKAGKKSRKGRDSGNRIWQMAAANLGRNKGKTVLVVLSISLSSVLLNSVLNFTQSMDQEAYVRHSTAADFDVRGGDFAKDIQEAGQKTVPGPVAEALGSREEVSGFSKIYLREQQGNSIDTKQTQETLAQVLKINGETTPEDLTVFDRNRMIYGYNEAALKRAELIEGTIDYEKLCAGGYLILEGFLSDDGDYLEEAQEFHAGDVIEVKIADTIREYTVMAVIGGSNSFNAAYSSGGYESVVLPEETFLELFSENQEPIHCLFDAKEGSFDSLNAFLESLEDRYSLSISTRLTAEAEFDRIRTNYNTVGVIVCLILGIVGVLNLINVIFTGVLARQREFASMRSIGMTRKQLRRLFVYEGICYALLAAVIGTAVSGAASVTLVRTFAAGLWFTDYSFTVLPAAAVSLICLGIAAGVSAVADRLWNQGSIVEQLREIE</sequence>
<evidence type="ECO:0000313" key="9">
    <source>
        <dbReference type="EMBL" id="HJC63527.1"/>
    </source>
</evidence>
<dbReference type="PANTHER" id="PTHR30572:SF4">
    <property type="entry name" value="ABC TRANSPORTER PERMEASE YTRF"/>
    <property type="match status" value="1"/>
</dbReference>
<reference evidence="9" key="1">
    <citation type="journal article" date="2021" name="PeerJ">
        <title>Extensive microbial diversity within the chicken gut microbiome revealed by metagenomics and culture.</title>
        <authorList>
            <person name="Gilroy R."/>
            <person name="Ravi A."/>
            <person name="Getino M."/>
            <person name="Pursley I."/>
            <person name="Horton D.L."/>
            <person name="Alikhan N.F."/>
            <person name="Baker D."/>
            <person name="Gharbi K."/>
            <person name="Hall N."/>
            <person name="Watson M."/>
            <person name="Adriaenssens E.M."/>
            <person name="Foster-Nyarko E."/>
            <person name="Jarju S."/>
            <person name="Secka A."/>
            <person name="Antonio M."/>
            <person name="Oren A."/>
            <person name="Chaudhuri R.R."/>
            <person name="La Ragione R."/>
            <person name="Hildebrand F."/>
            <person name="Pallen M.J."/>
        </authorList>
    </citation>
    <scope>NUCLEOTIDE SEQUENCE</scope>
    <source>
        <strain evidence="9">ChiBcec2-3848</strain>
    </source>
</reference>
<comment type="subcellular location">
    <subcellularLocation>
        <location evidence="1">Cell membrane</location>
        <topology evidence="1">Multi-pass membrane protein</topology>
    </subcellularLocation>
</comment>
<dbReference type="Pfam" id="PF02687">
    <property type="entry name" value="FtsX"/>
    <property type="match status" value="2"/>
</dbReference>
<evidence type="ECO:0000256" key="5">
    <source>
        <dbReference type="ARBA" id="ARBA00023136"/>
    </source>
</evidence>